<comment type="caution">
    <text evidence="1">The sequence shown here is derived from an EMBL/GenBank/DDBJ whole genome shotgun (WGS) entry which is preliminary data.</text>
</comment>
<feature type="non-terminal residue" evidence="1">
    <location>
        <position position="1"/>
    </location>
</feature>
<sequence length="89" mass="9960">IWYKANQDKKVSGTGLAYSQRSYEVQLDSSFPRCRPVRNSYATSAQGIDLKELAWNNEEAKTGQGEKSTQLGNDCSLLTNKCKVTKIIK</sequence>
<dbReference type="OrthoDB" id="10384883at2759"/>
<gene>
    <name evidence="1" type="ORF">TorRG33x02_222930</name>
</gene>
<accession>A0A2P5E8J8</accession>
<evidence type="ECO:0000313" key="2">
    <source>
        <dbReference type="Proteomes" id="UP000237000"/>
    </source>
</evidence>
<reference evidence="2" key="1">
    <citation type="submission" date="2016-06" db="EMBL/GenBank/DDBJ databases">
        <title>Parallel loss of symbiosis genes in relatives of nitrogen-fixing non-legume Parasponia.</title>
        <authorList>
            <person name="Van Velzen R."/>
            <person name="Holmer R."/>
            <person name="Bu F."/>
            <person name="Rutten L."/>
            <person name="Van Zeijl A."/>
            <person name="Liu W."/>
            <person name="Santuari L."/>
            <person name="Cao Q."/>
            <person name="Sharma T."/>
            <person name="Shen D."/>
            <person name="Roswanjaya Y."/>
            <person name="Wardhani T."/>
            <person name="Kalhor M.S."/>
            <person name="Jansen J."/>
            <person name="Van den Hoogen J."/>
            <person name="Gungor B."/>
            <person name="Hartog M."/>
            <person name="Hontelez J."/>
            <person name="Verver J."/>
            <person name="Yang W.-C."/>
            <person name="Schijlen E."/>
            <person name="Repin R."/>
            <person name="Schilthuizen M."/>
            <person name="Schranz E."/>
            <person name="Heidstra R."/>
            <person name="Miyata K."/>
            <person name="Fedorova E."/>
            <person name="Kohlen W."/>
            <person name="Bisseling T."/>
            <person name="Smit S."/>
            <person name="Geurts R."/>
        </authorList>
    </citation>
    <scope>NUCLEOTIDE SEQUENCE [LARGE SCALE GENOMIC DNA]</scope>
    <source>
        <strain evidence="2">cv. RG33-2</strain>
    </source>
</reference>
<organism evidence="1 2">
    <name type="scientific">Trema orientale</name>
    <name type="common">Charcoal tree</name>
    <name type="synonym">Celtis orientalis</name>
    <dbReference type="NCBI Taxonomy" id="63057"/>
    <lineage>
        <taxon>Eukaryota</taxon>
        <taxon>Viridiplantae</taxon>
        <taxon>Streptophyta</taxon>
        <taxon>Embryophyta</taxon>
        <taxon>Tracheophyta</taxon>
        <taxon>Spermatophyta</taxon>
        <taxon>Magnoliopsida</taxon>
        <taxon>eudicotyledons</taxon>
        <taxon>Gunneridae</taxon>
        <taxon>Pentapetalae</taxon>
        <taxon>rosids</taxon>
        <taxon>fabids</taxon>
        <taxon>Rosales</taxon>
        <taxon>Cannabaceae</taxon>
        <taxon>Trema</taxon>
    </lineage>
</organism>
<protein>
    <submittedName>
        <fullName evidence="1">Uncharacterized protein</fullName>
    </submittedName>
</protein>
<evidence type="ECO:0000313" key="1">
    <source>
        <dbReference type="EMBL" id="PON81872.1"/>
    </source>
</evidence>
<dbReference type="AlphaFoldDB" id="A0A2P5E8J8"/>
<dbReference type="EMBL" id="JXTC01000206">
    <property type="protein sequence ID" value="PON81872.1"/>
    <property type="molecule type" value="Genomic_DNA"/>
</dbReference>
<name>A0A2P5E8J8_TREOI</name>
<proteinExistence type="predicted"/>
<dbReference type="InParanoid" id="A0A2P5E8J8"/>
<dbReference type="Proteomes" id="UP000237000">
    <property type="component" value="Unassembled WGS sequence"/>
</dbReference>
<keyword evidence="2" id="KW-1185">Reference proteome</keyword>